<evidence type="ECO:0000313" key="2">
    <source>
        <dbReference type="Proteomes" id="UP001165590"/>
    </source>
</evidence>
<evidence type="ECO:0000313" key="1">
    <source>
        <dbReference type="EMBL" id="MCX4234856.1"/>
    </source>
</evidence>
<gene>
    <name evidence="1" type="ORF">K3769_19135</name>
</gene>
<proteinExistence type="predicted"/>
<sequence>MSAQKGSVSHAEQVLAAAGRRLRARQPGFDVAAGLLRLARDAGYSPVPDTVPSVSRALRHLEEFVSWSLDQPGATTHVERYAATLGESDAYRLLTRDRDTEEIDLDGAHVFACMLYLAGHPESAQFWWRFTAGAGIGASALCLQLLHRSRGETAEAEHWREMLLLVVDLDDDVAVKTTFVTTVGRFAAYTRRHRPPAPVTPALNAEVRRLATQDDAADRLVCRPDAGLARRLQDCTGSR</sequence>
<keyword evidence="2" id="KW-1185">Reference proteome</keyword>
<dbReference type="EMBL" id="JAIFZO010000002">
    <property type="protein sequence ID" value="MCX4234856.1"/>
    <property type="molecule type" value="Genomic_DNA"/>
</dbReference>
<comment type="caution">
    <text evidence="1">The sequence shown here is derived from an EMBL/GenBank/DDBJ whole genome shotgun (WGS) entry which is preliminary data.</text>
</comment>
<dbReference type="RefSeq" id="WP_267027621.1">
    <property type="nucleotide sequence ID" value="NZ_JAIFZO010000002.1"/>
</dbReference>
<protein>
    <submittedName>
        <fullName evidence="1">Uncharacterized protein</fullName>
    </submittedName>
</protein>
<accession>A0ABT3V8X0</accession>
<name>A0ABT3V8X0_9ACTN</name>
<dbReference type="Proteomes" id="UP001165590">
    <property type="component" value="Unassembled WGS sequence"/>
</dbReference>
<organism evidence="1 2">
    <name type="scientific">Streptomyces ortus</name>
    <dbReference type="NCBI Taxonomy" id="2867268"/>
    <lineage>
        <taxon>Bacteria</taxon>
        <taxon>Bacillati</taxon>
        <taxon>Actinomycetota</taxon>
        <taxon>Actinomycetes</taxon>
        <taxon>Kitasatosporales</taxon>
        <taxon>Streptomycetaceae</taxon>
        <taxon>Streptomyces</taxon>
    </lineage>
</organism>
<reference evidence="1" key="1">
    <citation type="journal article" date="2022" name="bioRxiv">
        <title>Discovery and biosynthetic assessment of Streptomyces ortus sp nov. isolated from a deep-sea sponge.</title>
        <authorList>
            <person name="Williams S.E."/>
        </authorList>
    </citation>
    <scope>NUCLEOTIDE SEQUENCE</scope>
    <source>
        <strain evidence="1">A15ISP2-DRY2</strain>
    </source>
</reference>